<dbReference type="PROSITE" id="PS51464">
    <property type="entry name" value="SIS"/>
    <property type="match status" value="1"/>
</dbReference>
<sequence>MQEQFAQKMIEILNLFTETQSENMKTVADIIVDRIKEGGRFFVFGTGHSHMVGEEFYARAGGLACVQLIAPMELTLGEHPLKSTQIERIAEYAHVIMMQYGFKDKDIILISSNSGRNAMPVELAMACHELGMCTIAFTNLKHSQVVTSRHSRGLKLYQVCDYVIDNCGVVGDAMMEVKGVKGQMGASSSLIGMFMAQTLSMLIAQKLAEVGIEPPVFLSANVDEGDAWNQKIMSEYYHI</sequence>
<dbReference type="InterPro" id="IPR046348">
    <property type="entry name" value="SIS_dom_sf"/>
</dbReference>
<name>E7GE26_9FIRM</name>
<proteinExistence type="predicted"/>
<dbReference type="InterPro" id="IPR035472">
    <property type="entry name" value="RpiR-like_SIS"/>
</dbReference>
<accession>E7GE26</accession>
<dbReference type="CDD" id="cd05013">
    <property type="entry name" value="SIS_RpiR"/>
    <property type="match status" value="1"/>
</dbReference>
<dbReference type="STRING" id="100884.GCA_000269565_02527"/>
<dbReference type="Gene3D" id="3.40.50.10490">
    <property type="entry name" value="Glucose-6-phosphate isomerase like protein, domain 1"/>
    <property type="match status" value="1"/>
</dbReference>
<dbReference type="PANTHER" id="PTHR30390:SF7">
    <property type="entry name" value="PHOSPHOHEPTOSE ISOMERASE"/>
    <property type="match status" value="1"/>
</dbReference>
<dbReference type="GO" id="GO:1901135">
    <property type="term" value="P:carbohydrate derivative metabolic process"/>
    <property type="evidence" value="ECO:0007669"/>
    <property type="project" value="InterPro"/>
</dbReference>
<dbReference type="GeneID" id="78230340"/>
<feature type="domain" description="SIS" evidence="1">
    <location>
        <begin position="31"/>
        <end position="214"/>
    </location>
</feature>
<evidence type="ECO:0000313" key="3">
    <source>
        <dbReference type="Proteomes" id="UP000003157"/>
    </source>
</evidence>
<dbReference type="SUPFAM" id="SSF53697">
    <property type="entry name" value="SIS domain"/>
    <property type="match status" value="1"/>
</dbReference>
<organism evidence="2 3">
    <name type="scientific">Coprobacillus cateniformis</name>
    <dbReference type="NCBI Taxonomy" id="100884"/>
    <lineage>
        <taxon>Bacteria</taxon>
        <taxon>Bacillati</taxon>
        <taxon>Bacillota</taxon>
        <taxon>Erysipelotrichia</taxon>
        <taxon>Erysipelotrichales</taxon>
        <taxon>Coprobacillaceae</taxon>
        <taxon>Coprobacillus</taxon>
    </lineage>
</organism>
<dbReference type="eggNOG" id="COG4821">
    <property type="taxonomic scope" value="Bacteria"/>
</dbReference>
<protein>
    <recommendedName>
        <fullName evidence="1">SIS domain-containing protein</fullName>
    </recommendedName>
</protein>
<dbReference type="Pfam" id="PF13580">
    <property type="entry name" value="SIS_2"/>
    <property type="match status" value="1"/>
</dbReference>
<dbReference type="Proteomes" id="UP000003157">
    <property type="component" value="Unassembled WGS sequence"/>
</dbReference>
<evidence type="ECO:0000313" key="2">
    <source>
        <dbReference type="EMBL" id="EFW03829.1"/>
    </source>
</evidence>
<dbReference type="EMBL" id="ADKX01000043">
    <property type="protein sequence ID" value="EFW03829.1"/>
    <property type="molecule type" value="Genomic_DNA"/>
</dbReference>
<dbReference type="AlphaFoldDB" id="E7GE26"/>
<comment type="caution">
    <text evidence="2">The sequence shown here is derived from an EMBL/GenBank/DDBJ whole genome shotgun (WGS) entry which is preliminary data.</text>
</comment>
<dbReference type="HOGENOM" id="CLU_089975_0_0_9"/>
<dbReference type="InterPro" id="IPR001347">
    <property type="entry name" value="SIS_dom"/>
</dbReference>
<dbReference type="InterPro" id="IPR050099">
    <property type="entry name" value="SIS_GmhA/DiaA_subfam"/>
</dbReference>
<gene>
    <name evidence="2" type="ORF">HMPREF9488_03019</name>
</gene>
<dbReference type="OrthoDB" id="9805185at2"/>
<dbReference type="RefSeq" id="WP_008790106.1">
    <property type="nucleotide sequence ID" value="NZ_AKCB01000001.1"/>
</dbReference>
<keyword evidence="3" id="KW-1185">Reference proteome</keyword>
<dbReference type="GO" id="GO:0097367">
    <property type="term" value="F:carbohydrate derivative binding"/>
    <property type="evidence" value="ECO:0007669"/>
    <property type="project" value="InterPro"/>
</dbReference>
<reference evidence="2 3" key="1">
    <citation type="submission" date="2010-12" db="EMBL/GenBank/DDBJ databases">
        <title>The Genome Sequence of Coprobacillus sp. strain 29_1.</title>
        <authorList>
            <consortium name="The Broad Institute Genome Sequencing Platform"/>
            <person name="Earl A."/>
            <person name="Ward D."/>
            <person name="Feldgarden M."/>
            <person name="Gevers D."/>
            <person name="Daigneault M."/>
            <person name="Sibley C.D."/>
            <person name="White A."/>
            <person name="Strauss J."/>
            <person name="Allen-Vercoe E."/>
            <person name="Young S.K."/>
            <person name="Zeng Q."/>
            <person name="Gargeya S."/>
            <person name="Fitzgerald M."/>
            <person name="Haas B."/>
            <person name="Abouelleil A."/>
            <person name="Alvarado L."/>
            <person name="Arachchi H.M."/>
            <person name="Berlin A."/>
            <person name="Brown A."/>
            <person name="Chapman S.B."/>
            <person name="Chen Z."/>
            <person name="Dunbar C."/>
            <person name="Freedman E."/>
            <person name="Gearin G."/>
            <person name="Gellesch M."/>
            <person name="Goldberg J."/>
            <person name="Griggs A."/>
            <person name="Gujja S."/>
            <person name="Heilman E."/>
            <person name="Heiman D."/>
            <person name="Howarth C."/>
            <person name="Larson L."/>
            <person name="Lui A."/>
            <person name="MacDonald P.J.P."/>
            <person name="Mehta T."/>
            <person name="Montmayeur A."/>
            <person name="Murphy C."/>
            <person name="Neiman D."/>
            <person name="Pearson M."/>
            <person name="Priest M."/>
            <person name="Roberts A."/>
            <person name="Saif S."/>
            <person name="Shea T."/>
            <person name="Shenoy N."/>
            <person name="Sisk P."/>
            <person name="Stolte C."/>
            <person name="Sykes S."/>
            <person name="White J."/>
            <person name="Yandava C."/>
            <person name="Nusbaum C."/>
            <person name="Birren B."/>
        </authorList>
    </citation>
    <scope>NUCLEOTIDE SEQUENCE [LARGE SCALE GENOMIC DNA]</scope>
    <source>
        <strain evidence="2 3">29_1</strain>
    </source>
</reference>
<dbReference type="NCBIfam" id="NF002805">
    <property type="entry name" value="PRK02947.1"/>
    <property type="match status" value="1"/>
</dbReference>
<evidence type="ECO:0000259" key="1">
    <source>
        <dbReference type="PROSITE" id="PS51464"/>
    </source>
</evidence>
<dbReference type="PANTHER" id="PTHR30390">
    <property type="entry name" value="SEDOHEPTULOSE 7-PHOSPHATE ISOMERASE / DNAA INITIATOR-ASSOCIATING FACTOR FOR REPLICATION INITIATION"/>
    <property type="match status" value="1"/>
</dbReference>